<accession>A0A0A9EHH7</accession>
<organism evidence="1">
    <name type="scientific">Arundo donax</name>
    <name type="common">Giant reed</name>
    <name type="synonym">Donax arundinaceus</name>
    <dbReference type="NCBI Taxonomy" id="35708"/>
    <lineage>
        <taxon>Eukaryota</taxon>
        <taxon>Viridiplantae</taxon>
        <taxon>Streptophyta</taxon>
        <taxon>Embryophyta</taxon>
        <taxon>Tracheophyta</taxon>
        <taxon>Spermatophyta</taxon>
        <taxon>Magnoliopsida</taxon>
        <taxon>Liliopsida</taxon>
        <taxon>Poales</taxon>
        <taxon>Poaceae</taxon>
        <taxon>PACMAD clade</taxon>
        <taxon>Arundinoideae</taxon>
        <taxon>Arundineae</taxon>
        <taxon>Arundo</taxon>
    </lineage>
</organism>
<reference evidence="1" key="1">
    <citation type="submission" date="2014-09" db="EMBL/GenBank/DDBJ databases">
        <authorList>
            <person name="Magalhaes I.L.F."/>
            <person name="Oliveira U."/>
            <person name="Santos F.R."/>
            <person name="Vidigal T.H.D.A."/>
            <person name="Brescovit A.D."/>
            <person name="Santos A.J."/>
        </authorList>
    </citation>
    <scope>NUCLEOTIDE SEQUENCE</scope>
    <source>
        <tissue evidence="1">Shoot tissue taken approximately 20 cm above the soil surface</tissue>
    </source>
</reference>
<sequence length="29" mass="3335">MCIIKATLSTNTVSCENIPFQNKMLDQQY</sequence>
<protein>
    <submittedName>
        <fullName evidence="1">Uncharacterized protein</fullName>
    </submittedName>
</protein>
<evidence type="ECO:0000313" key="1">
    <source>
        <dbReference type="EMBL" id="JAD97320.1"/>
    </source>
</evidence>
<proteinExistence type="predicted"/>
<reference evidence="1" key="2">
    <citation type="journal article" date="2015" name="Data Brief">
        <title>Shoot transcriptome of the giant reed, Arundo donax.</title>
        <authorList>
            <person name="Barrero R.A."/>
            <person name="Guerrero F.D."/>
            <person name="Moolhuijzen P."/>
            <person name="Goolsby J.A."/>
            <person name="Tidwell J."/>
            <person name="Bellgard S.E."/>
            <person name="Bellgard M.I."/>
        </authorList>
    </citation>
    <scope>NUCLEOTIDE SEQUENCE</scope>
    <source>
        <tissue evidence="1">Shoot tissue taken approximately 20 cm above the soil surface</tissue>
    </source>
</reference>
<name>A0A0A9EHH7_ARUDO</name>
<dbReference type="EMBL" id="GBRH01200575">
    <property type="protein sequence ID" value="JAD97320.1"/>
    <property type="molecule type" value="Transcribed_RNA"/>
</dbReference>
<dbReference type="AlphaFoldDB" id="A0A0A9EHH7"/>